<dbReference type="PROSITE" id="PS50042">
    <property type="entry name" value="CNMP_BINDING_3"/>
    <property type="match status" value="1"/>
</dbReference>
<feature type="domain" description="Cyclic nucleotide-binding" evidence="1">
    <location>
        <begin position="11"/>
        <end position="114"/>
    </location>
</feature>
<reference evidence="2 3" key="1">
    <citation type="journal article" date="2011" name="Stand. Genomic Sci.">
        <title>Complete genome sequence of Haliscomenobacter hydrossis type strain (O).</title>
        <authorList>
            <consortium name="US DOE Joint Genome Institute (JGI-PGF)"/>
            <person name="Daligault H."/>
            <person name="Lapidus A."/>
            <person name="Zeytun A."/>
            <person name="Nolan M."/>
            <person name="Lucas S."/>
            <person name="Del Rio T.G."/>
            <person name="Tice H."/>
            <person name="Cheng J.F."/>
            <person name="Tapia R."/>
            <person name="Han C."/>
            <person name="Goodwin L."/>
            <person name="Pitluck S."/>
            <person name="Liolios K."/>
            <person name="Pagani I."/>
            <person name="Ivanova N."/>
            <person name="Huntemann M."/>
            <person name="Mavromatis K."/>
            <person name="Mikhailova N."/>
            <person name="Pati A."/>
            <person name="Chen A."/>
            <person name="Palaniappan K."/>
            <person name="Land M."/>
            <person name="Hauser L."/>
            <person name="Brambilla E.M."/>
            <person name="Rohde M."/>
            <person name="Verbarg S."/>
            <person name="Goker M."/>
            <person name="Bristow J."/>
            <person name="Eisen J.A."/>
            <person name="Markowitz V."/>
            <person name="Hugenholtz P."/>
            <person name="Kyrpides N.C."/>
            <person name="Klenk H.P."/>
            <person name="Woyke T."/>
        </authorList>
    </citation>
    <scope>NUCLEOTIDE SEQUENCE [LARGE SCALE GENOMIC DNA]</scope>
    <source>
        <strain evidence="3">ATCC 27775 / DSM 1100 / LMG 10767 / O</strain>
    </source>
</reference>
<dbReference type="eggNOG" id="COG0664">
    <property type="taxonomic scope" value="Bacteria"/>
</dbReference>
<protein>
    <submittedName>
        <fullName evidence="2">Transcriptional regulator, Crp/Fnr family</fullName>
    </submittedName>
</protein>
<evidence type="ECO:0000259" key="1">
    <source>
        <dbReference type="PROSITE" id="PS50042"/>
    </source>
</evidence>
<organism evidence="2 3">
    <name type="scientific">Haliscomenobacter hydrossis (strain ATCC 27775 / DSM 1100 / LMG 10767 / O)</name>
    <dbReference type="NCBI Taxonomy" id="760192"/>
    <lineage>
        <taxon>Bacteria</taxon>
        <taxon>Pseudomonadati</taxon>
        <taxon>Bacteroidota</taxon>
        <taxon>Saprospiria</taxon>
        <taxon>Saprospirales</taxon>
        <taxon>Haliscomenobacteraceae</taxon>
        <taxon>Haliscomenobacter</taxon>
    </lineage>
</organism>
<evidence type="ECO:0000313" key="2">
    <source>
        <dbReference type="EMBL" id="AEE49847.1"/>
    </source>
</evidence>
<sequence length="192" mass="22311">MPSEFEKYIQSYFGVPPETLQQIVAFFKPKILPKGAYFLKEGQYADQMGFVQSGIVREYLLDDKGREVTKWISTPGYFVVDIASFLFHQPARWNLQTLSDVELLVISKADYAKISQVVPKWPELEKFFIARCFTILEQRIVTHLSLSSEERYQLFFAHNPELFNQVPLQYLASMLGMTPETFSRIRKKHAGN</sequence>
<dbReference type="InterPro" id="IPR018490">
    <property type="entry name" value="cNMP-bd_dom_sf"/>
</dbReference>
<dbReference type="Proteomes" id="UP000008461">
    <property type="component" value="Chromosome"/>
</dbReference>
<dbReference type="HOGENOM" id="CLU_075053_9_2_10"/>
<gene>
    <name evidence="2" type="ordered locus">Halhy_1962</name>
</gene>
<dbReference type="InterPro" id="IPR000595">
    <property type="entry name" value="cNMP-bd_dom"/>
</dbReference>
<keyword evidence="3" id="KW-1185">Reference proteome</keyword>
<dbReference type="KEGG" id="hhy:Halhy_1962"/>
<name>F4L6K4_HALH1</name>
<dbReference type="SMART" id="SM00100">
    <property type="entry name" value="cNMP"/>
    <property type="match status" value="1"/>
</dbReference>
<dbReference type="CDD" id="cd00038">
    <property type="entry name" value="CAP_ED"/>
    <property type="match status" value="1"/>
</dbReference>
<dbReference type="OrthoDB" id="792939at2"/>
<accession>F4L6K4</accession>
<dbReference type="Gene3D" id="2.60.120.10">
    <property type="entry name" value="Jelly Rolls"/>
    <property type="match status" value="1"/>
</dbReference>
<dbReference type="SUPFAM" id="SSF51206">
    <property type="entry name" value="cAMP-binding domain-like"/>
    <property type="match status" value="1"/>
</dbReference>
<dbReference type="EMBL" id="CP002691">
    <property type="protein sequence ID" value="AEE49847.1"/>
    <property type="molecule type" value="Genomic_DNA"/>
</dbReference>
<dbReference type="Pfam" id="PF00027">
    <property type="entry name" value="cNMP_binding"/>
    <property type="match status" value="1"/>
</dbReference>
<dbReference type="InterPro" id="IPR014710">
    <property type="entry name" value="RmlC-like_jellyroll"/>
</dbReference>
<dbReference type="AlphaFoldDB" id="F4L6K4"/>
<dbReference type="STRING" id="760192.Halhy_1962"/>
<proteinExistence type="predicted"/>
<reference key="2">
    <citation type="submission" date="2011-04" db="EMBL/GenBank/DDBJ databases">
        <title>Complete sequence of chromosome of Haliscomenobacter hydrossis DSM 1100.</title>
        <authorList>
            <consortium name="US DOE Joint Genome Institute (JGI-PGF)"/>
            <person name="Lucas S."/>
            <person name="Han J."/>
            <person name="Lapidus A."/>
            <person name="Bruce D."/>
            <person name="Goodwin L."/>
            <person name="Pitluck S."/>
            <person name="Peters L."/>
            <person name="Kyrpides N."/>
            <person name="Mavromatis K."/>
            <person name="Ivanova N."/>
            <person name="Ovchinnikova G."/>
            <person name="Pagani I."/>
            <person name="Daligault H."/>
            <person name="Detter J.C."/>
            <person name="Han C."/>
            <person name="Land M."/>
            <person name="Hauser L."/>
            <person name="Markowitz V."/>
            <person name="Cheng J.-F."/>
            <person name="Hugenholtz P."/>
            <person name="Woyke T."/>
            <person name="Wu D."/>
            <person name="Verbarg S."/>
            <person name="Frueling A."/>
            <person name="Brambilla E."/>
            <person name="Klenk H.-P."/>
            <person name="Eisen J.A."/>
        </authorList>
    </citation>
    <scope>NUCLEOTIDE SEQUENCE</scope>
    <source>
        <strain>DSM 1100</strain>
    </source>
</reference>
<evidence type="ECO:0000313" key="3">
    <source>
        <dbReference type="Proteomes" id="UP000008461"/>
    </source>
</evidence>